<reference evidence="5 6" key="1">
    <citation type="submission" date="2024-08" db="EMBL/GenBank/DDBJ databases">
        <authorList>
            <person name="Cucini C."/>
            <person name="Frati F."/>
        </authorList>
    </citation>
    <scope>NUCLEOTIDE SEQUENCE [LARGE SCALE GENOMIC DNA]</scope>
</reference>
<dbReference type="PROSITE" id="PS00018">
    <property type="entry name" value="EF_HAND_1"/>
    <property type="match status" value="1"/>
</dbReference>
<feature type="region of interest" description="Disordered" evidence="3">
    <location>
        <begin position="201"/>
        <end position="257"/>
    </location>
</feature>
<keyword evidence="6" id="KW-1185">Reference proteome</keyword>
<dbReference type="InterPro" id="IPR013783">
    <property type="entry name" value="Ig-like_fold"/>
</dbReference>
<evidence type="ECO:0000256" key="2">
    <source>
        <dbReference type="ARBA" id="ARBA00023319"/>
    </source>
</evidence>
<dbReference type="SMART" id="SM00408">
    <property type="entry name" value="IGc2"/>
    <property type="match status" value="2"/>
</dbReference>
<keyword evidence="2" id="KW-0393">Immunoglobulin domain</keyword>
<feature type="compositionally biased region" description="Polar residues" evidence="3">
    <location>
        <begin position="238"/>
        <end position="254"/>
    </location>
</feature>
<dbReference type="InterPro" id="IPR011992">
    <property type="entry name" value="EF-hand-dom_pair"/>
</dbReference>
<sequence>MSKIIRKTSTTSEAILILLSLLVYGHVLCFLLSSAAALAHNHHHHHHHHHQHEHSSSKDAAASNRSSHSTTGTRLPWKAPASSRGNSDGGTRSRAGEYPIHTESQKGKKISSRTTIGQVDSRHISEHGHSAVSSTYLKDQNEDAWGMKKKTRESEEEFGWRGNENEMSDQAFLKKSKEMLESFGPSAVTNLAWKSLHSEISKDSGSNVGHWDDPEGRGTLSFPKLSHKPSVDYDKSKGSASPAFTPSATNTGSGRPNVCSPQDFEILKGELFQYDMGKLMNHIKLMTSVSNEAVADATLGVGRYPRDVGRDADDVPSWSDSKMARSNTPSSPPPWLNREGDGPEADKDNLLHHIWIVLDRNHDNNLEYIELYKAELENRLELQSPEKTGCQFRDFLLFDDTDHDGQLHVNEFFSSFSHFYDITMISLDKALETKHTQAVEGDTVVLQCDITGSPPPYIHWKRYEADLSQMASLGMKSSIDGTLSLTNVHMAHAGHFSCQSPRNPEVVQTHILSVETQPYVLITPKASWKRPGEDLLLICRLVLPVIESSSEKEIATGFSDQLVNWTWLFNGIPLRELPGSDNNNKYIFENSSSPTTRMSRLRIREIYFQDMGSYSCQAENSGGIGSDTASLVIIDPNSKAEMQALHNTNARQLLVFHQNGLASYSAEHCGWLWEIFGDDIIQNSKEKDVAPAVCDQFHSFCDWGEAAQVSPNYVYAAQPSLHRVLLIDAGAVQSVGNVLGTIPTCRSPGRMEFVPYTDQLWIRCEEDKGQTLFSVVENASKGDHHQKAIQFPLQQRDDAQGPERIRDIYLPSHQDGKRGKKDCQFAYVSFSDEQSLKRVDLKTFTYHKNSYLNLTKFSCVPHQIHFSVSCTLSIINCLDPKTKVPNGQVILDTLSNSVRFKTSEISGTSIASSDNRILLTEKHLGNNTHVFVQRIGAYEIHLLSHFLLSNKLSTARIIHSSLTDAYSSVAKLSSGKEVILSLETGEIQSVDEASVKVPHNNRAFALYPADNTFPLKTENSVIVMDGDTLRPKCKFYEEIPELHSFLTVQT</sequence>
<dbReference type="InterPro" id="IPR003599">
    <property type="entry name" value="Ig_sub"/>
</dbReference>
<dbReference type="InterPro" id="IPR018247">
    <property type="entry name" value="EF_Hand_1_Ca_BS"/>
</dbReference>
<dbReference type="SUPFAM" id="SSF47473">
    <property type="entry name" value="EF-hand"/>
    <property type="match status" value="1"/>
</dbReference>
<feature type="domain" description="Ig-like" evidence="4">
    <location>
        <begin position="420"/>
        <end position="513"/>
    </location>
</feature>
<keyword evidence="1" id="KW-0106">Calcium</keyword>
<dbReference type="EMBL" id="CAXLJM020000072">
    <property type="protein sequence ID" value="CAL8126992.1"/>
    <property type="molecule type" value="Genomic_DNA"/>
</dbReference>
<evidence type="ECO:0000259" key="4">
    <source>
        <dbReference type="PROSITE" id="PS50835"/>
    </source>
</evidence>
<dbReference type="Pfam" id="PF13927">
    <property type="entry name" value="Ig_3"/>
    <property type="match status" value="1"/>
</dbReference>
<feature type="compositionally biased region" description="Basic residues" evidence="3">
    <location>
        <begin position="42"/>
        <end position="52"/>
    </location>
</feature>
<dbReference type="InterPro" id="IPR007110">
    <property type="entry name" value="Ig-like_dom"/>
</dbReference>
<accession>A0ABP1RDW8</accession>
<dbReference type="CDD" id="cd00096">
    <property type="entry name" value="Ig"/>
    <property type="match status" value="1"/>
</dbReference>
<proteinExistence type="predicted"/>
<feature type="region of interest" description="Disordered" evidence="3">
    <location>
        <begin position="42"/>
        <end position="117"/>
    </location>
</feature>
<dbReference type="PANTHER" id="PTHR10075:SF14">
    <property type="entry name" value="CELL ADHESION MOLECULE DSCAM2-RELATED"/>
    <property type="match status" value="1"/>
</dbReference>
<feature type="compositionally biased region" description="Polar residues" evidence="3">
    <location>
        <begin position="63"/>
        <end position="73"/>
    </location>
</feature>
<feature type="compositionally biased region" description="Polar residues" evidence="3">
    <location>
        <begin position="318"/>
        <end position="329"/>
    </location>
</feature>
<dbReference type="InterPro" id="IPR036179">
    <property type="entry name" value="Ig-like_dom_sf"/>
</dbReference>
<feature type="domain" description="Ig-like" evidence="4">
    <location>
        <begin position="518"/>
        <end position="632"/>
    </location>
</feature>
<dbReference type="Pfam" id="PF07679">
    <property type="entry name" value="I-set"/>
    <property type="match status" value="1"/>
</dbReference>
<dbReference type="Proteomes" id="UP001642540">
    <property type="component" value="Unassembled WGS sequence"/>
</dbReference>
<evidence type="ECO:0000313" key="6">
    <source>
        <dbReference type="Proteomes" id="UP001642540"/>
    </source>
</evidence>
<gene>
    <name evidence="5" type="ORF">ODALV1_LOCUS21647</name>
</gene>
<dbReference type="Gene3D" id="2.60.40.10">
    <property type="entry name" value="Immunoglobulins"/>
    <property type="match status" value="2"/>
</dbReference>
<dbReference type="SMART" id="SM00409">
    <property type="entry name" value="IG"/>
    <property type="match status" value="2"/>
</dbReference>
<name>A0ABP1RDW8_9HEXA</name>
<dbReference type="InterPro" id="IPR003598">
    <property type="entry name" value="Ig_sub2"/>
</dbReference>
<dbReference type="InterPro" id="IPR013098">
    <property type="entry name" value="Ig_I-set"/>
</dbReference>
<comment type="caution">
    <text evidence="5">The sequence shown here is derived from an EMBL/GenBank/DDBJ whole genome shotgun (WGS) entry which is preliminary data.</text>
</comment>
<evidence type="ECO:0000256" key="1">
    <source>
        <dbReference type="ARBA" id="ARBA00022837"/>
    </source>
</evidence>
<evidence type="ECO:0000313" key="5">
    <source>
        <dbReference type="EMBL" id="CAL8126992.1"/>
    </source>
</evidence>
<organism evidence="5 6">
    <name type="scientific">Orchesella dallaii</name>
    <dbReference type="NCBI Taxonomy" id="48710"/>
    <lineage>
        <taxon>Eukaryota</taxon>
        <taxon>Metazoa</taxon>
        <taxon>Ecdysozoa</taxon>
        <taxon>Arthropoda</taxon>
        <taxon>Hexapoda</taxon>
        <taxon>Collembola</taxon>
        <taxon>Entomobryomorpha</taxon>
        <taxon>Entomobryoidea</taxon>
        <taxon>Orchesellidae</taxon>
        <taxon>Orchesellinae</taxon>
        <taxon>Orchesella</taxon>
    </lineage>
</organism>
<protein>
    <recommendedName>
        <fullName evidence="4">Ig-like domain-containing protein</fullName>
    </recommendedName>
</protein>
<dbReference type="PANTHER" id="PTHR10075">
    <property type="entry name" value="BASIGIN RELATED"/>
    <property type="match status" value="1"/>
</dbReference>
<feature type="region of interest" description="Disordered" evidence="3">
    <location>
        <begin position="305"/>
        <end position="343"/>
    </location>
</feature>
<evidence type="ECO:0000256" key="3">
    <source>
        <dbReference type="SAM" id="MobiDB-lite"/>
    </source>
</evidence>
<dbReference type="PROSITE" id="PS50835">
    <property type="entry name" value="IG_LIKE"/>
    <property type="match status" value="2"/>
</dbReference>
<dbReference type="SUPFAM" id="SSF48726">
    <property type="entry name" value="Immunoglobulin"/>
    <property type="match status" value="2"/>
</dbReference>